<dbReference type="GO" id="GO:0006006">
    <property type="term" value="P:glucose metabolic process"/>
    <property type="evidence" value="ECO:0007669"/>
    <property type="project" value="TreeGrafter"/>
</dbReference>
<accession>A0A1X2ILG6</accession>
<dbReference type="InterPro" id="IPR022673">
    <property type="entry name" value="Hexokinase_C"/>
</dbReference>
<evidence type="ECO:0000256" key="9">
    <source>
        <dbReference type="ARBA" id="ARBA00044613"/>
    </source>
</evidence>
<dbReference type="UniPathway" id="UPA00109">
    <property type="reaction ID" value="UER00180"/>
</dbReference>
<dbReference type="GO" id="GO:0006096">
    <property type="term" value="P:glycolytic process"/>
    <property type="evidence" value="ECO:0007669"/>
    <property type="project" value="UniProtKB-UniPathway"/>
</dbReference>
<evidence type="ECO:0000259" key="13">
    <source>
        <dbReference type="Pfam" id="PF03727"/>
    </source>
</evidence>
<organism evidence="14 15">
    <name type="scientific">Absidia repens</name>
    <dbReference type="NCBI Taxonomy" id="90262"/>
    <lineage>
        <taxon>Eukaryota</taxon>
        <taxon>Fungi</taxon>
        <taxon>Fungi incertae sedis</taxon>
        <taxon>Mucoromycota</taxon>
        <taxon>Mucoromycotina</taxon>
        <taxon>Mucoromycetes</taxon>
        <taxon>Mucorales</taxon>
        <taxon>Cunninghamellaceae</taxon>
        <taxon>Absidia</taxon>
    </lineage>
</organism>
<reference evidence="14 15" key="1">
    <citation type="submission" date="2016-07" db="EMBL/GenBank/DDBJ databases">
        <title>Pervasive Adenine N6-methylation of Active Genes in Fungi.</title>
        <authorList>
            <consortium name="DOE Joint Genome Institute"/>
            <person name="Mondo S.J."/>
            <person name="Dannebaum R.O."/>
            <person name="Kuo R.C."/>
            <person name="Labutti K."/>
            <person name="Haridas S."/>
            <person name="Kuo A."/>
            <person name="Salamov A."/>
            <person name="Ahrendt S.R."/>
            <person name="Lipzen A."/>
            <person name="Sullivan W."/>
            <person name="Andreopoulos W.B."/>
            <person name="Clum A."/>
            <person name="Lindquist E."/>
            <person name="Daum C."/>
            <person name="Ramamoorthy G.K."/>
            <person name="Gryganskyi A."/>
            <person name="Culley D."/>
            <person name="Magnuson J.K."/>
            <person name="James T.Y."/>
            <person name="O'Malley M.A."/>
            <person name="Stajich J.E."/>
            <person name="Spatafora J.W."/>
            <person name="Visel A."/>
            <person name="Grigoriev I.V."/>
        </authorList>
    </citation>
    <scope>NUCLEOTIDE SEQUENCE [LARGE SCALE GENOMIC DNA]</scope>
    <source>
        <strain evidence="14 15">NRRL 1336</strain>
    </source>
</reference>
<evidence type="ECO:0000256" key="8">
    <source>
        <dbReference type="ARBA" id="ARBA00023152"/>
    </source>
</evidence>
<protein>
    <recommendedName>
        <fullName evidence="11">Phosphotransferase</fullName>
        <ecNumber evidence="11">2.7.1.-</ecNumber>
    </recommendedName>
</protein>
<feature type="domain" description="Hexokinase N-terminal" evidence="12">
    <location>
        <begin position="28"/>
        <end position="222"/>
    </location>
</feature>
<dbReference type="PROSITE" id="PS51748">
    <property type="entry name" value="HEXOKINASE_2"/>
    <property type="match status" value="1"/>
</dbReference>
<dbReference type="Proteomes" id="UP000193560">
    <property type="component" value="Unassembled WGS sequence"/>
</dbReference>
<comment type="pathway">
    <text evidence="1">Carbohydrate degradation; glycolysis; D-glyceraldehyde 3-phosphate and glycerone phosphate from D-glucose: step 1/4.</text>
</comment>
<dbReference type="InterPro" id="IPR022672">
    <property type="entry name" value="Hexokinase_N"/>
</dbReference>
<dbReference type="InterPro" id="IPR043129">
    <property type="entry name" value="ATPase_NBD"/>
</dbReference>
<dbReference type="GO" id="GO:0001678">
    <property type="term" value="P:intracellular glucose homeostasis"/>
    <property type="evidence" value="ECO:0007669"/>
    <property type="project" value="InterPro"/>
</dbReference>
<comment type="caution">
    <text evidence="14">The sequence shown here is derived from an EMBL/GenBank/DDBJ whole genome shotgun (WGS) entry which is preliminary data.</text>
</comment>
<dbReference type="InterPro" id="IPR001312">
    <property type="entry name" value="Hexokinase"/>
</dbReference>
<evidence type="ECO:0000256" key="5">
    <source>
        <dbReference type="ARBA" id="ARBA00022741"/>
    </source>
</evidence>
<sequence>MSGKNEGASHVSILSTPFGGTKEQVELLEELKTQFTITTDILKKVATELRSKMDDGLKTLDSCVPMLPSWITSHPTGQETGEYLGLELTGSTIRVYLVTFQGRGRVATRQQKYTMTDAMKKSNINSLLDKLAEMVDQFLSFVGKGSPSGQPLALGFVLSFPLNQTAINKASVEKWTKSFAITGYENKNISELLQGALNRKSIPVKVVAVLNGATASLLANGYRSLDTLLSCTISNGTNAAYWEKLNEVTKLGPKAASEKNDDMEMIINTEWGSFGDNNRKVLPLSMYDNRVNRQSDNPGIHTFEKMVSGQYLGEIVRTIIVEFMDRRVLFDGEYTKELNTPYGFDTSYMGRIGMDSSSDLEDTGHVLEDIMGLSPTSLDDRRIVKIICELVSQRAARLSGAAISAIINKRNALDDVATISVEGIIYEHFPNFPRRLTESLRRIYGDGLVDRINIMVTKDGNGIGAAIGAMIAVGGGGQ</sequence>
<keyword evidence="15" id="KW-1185">Reference proteome</keyword>
<evidence type="ECO:0000256" key="3">
    <source>
        <dbReference type="ARBA" id="ARBA00009225"/>
    </source>
</evidence>
<dbReference type="EC" id="2.7.1.-" evidence="11"/>
<dbReference type="Gene3D" id="3.40.367.20">
    <property type="match status" value="1"/>
</dbReference>
<dbReference type="SUPFAM" id="SSF53067">
    <property type="entry name" value="Actin-like ATPase domain"/>
    <property type="match status" value="2"/>
</dbReference>
<dbReference type="EMBL" id="MCGE01000008">
    <property type="protein sequence ID" value="ORZ18642.1"/>
    <property type="molecule type" value="Genomic_DNA"/>
</dbReference>
<keyword evidence="6 11" id="KW-0418">Kinase</keyword>
<dbReference type="GO" id="GO:0004340">
    <property type="term" value="F:glucokinase activity"/>
    <property type="evidence" value="ECO:0007669"/>
    <property type="project" value="TreeGrafter"/>
</dbReference>
<proteinExistence type="inferred from homology"/>
<dbReference type="AlphaFoldDB" id="A0A1X2ILG6"/>
<dbReference type="GO" id="GO:0005739">
    <property type="term" value="C:mitochondrion"/>
    <property type="evidence" value="ECO:0007669"/>
    <property type="project" value="TreeGrafter"/>
</dbReference>
<dbReference type="GO" id="GO:0005524">
    <property type="term" value="F:ATP binding"/>
    <property type="evidence" value="ECO:0007669"/>
    <property type="project" value="UniProtKB-UniRule"/>
</dbReference>
<evidence type="ECO:0000256" key="4">
    <source>
        <dbReference type="ARBA" id="ARBA00022679"/>
    </source>
</evidence>
<dbReference type="OrthoDB" id="419537at2759"/>
<dbReference type="Gene3D" id="3.30.420.40">
    <property type="match status" value="1"/>
</dbReference>
<dbReference type="Pfam" id="PF03727">
    <property type="entry name" value="Hexokinase_2"/>
    <property type="match status" value="1"/>
</dbReference>
<evidence type="ECO:0000256" key="1">
    <source>
        <dbReference type="ARBA" id="ARBA00004888"/>
    </source>
</evidence>
<feature type="domain" description="Hexokinase C-terminal" evidence="13">
    <location>
        <begin position="230"/>
        <end position="470"/>
    </location>
</feature>
<gene>
    <name evidence="14" type="ORF">BCR42DRAFT_481892</name>
</gene>
<keyword evidence="7 11" id="KW-0067">ATP-binding</keyword>
<evidence type="ECO:0000313" key="15">
    <source>
        <dbReference type="Proteomes" id="UP000193560"/>
    </source>
</evidence>
<evidence type="ECO:0000256" key="2">
    <source>
        <dbReference type="ARBA" id="ARBA00005028"/>
    </source>
</evidence>
<dbReference type="GO" id="GO:0005536">
    <property type="term" value="F:D-glucose binding"/>
    <property type="evidence" value="ECO:0007669"/>
    <property type="project" value="InterPro"/>
</dbReference>
<keyword evidence="4 11" id="KW-0808">Transferase</keyword>
<comment type="catalytic activity">
    <reaction evidence="9">
        <text>a D-hexose + ATP = a D-hexose 6-phosphate + ADP + H(+)</text>
        <dbReference type="Rhea" id="RHEA:22740"/>
        <dbReference type="ChEBI" id="CHEBI:4194"/>
        <dbReference type="ChEBI" id="CHEBI:15378"/>
        <dbReference type="ChEBI" id="CHEBI:30616"/>
        <dbReference type="ChEBI" id="CHEBI:229467"/>
        <dbReference type="ChEBI" id="CHEBI:456216"/>
        <dbReference type="EC" id="2.7.1.1"/>
    </reaction>
    <physiologicalReaction direction="left-to-right" evidence="9">
        <dbReference type="Rhea" id="RHEA:22741"/>
    </physiologicalReaction>
</comment>
<evidence type="ECO:0000256" key="7">
    <source>
        <dbReference type="ARBA" id="ARBA00022840"/>
    </source>
</evidence>
<comment type="pathway">
    <text evidence="2">Carbohydrate metabolism; hexose metabolism.</text>
</comment>
<dbReference type="Pfam" id="PF00349">
    <property type="entry name" value="Hexokinase_1"/>
    <property type="match status" value="1"/>
</dbReference>
<evidence type="ECO:0000256" key="10">
    <source>
        <dbReference type="ARBA" id="ARBA00047905"/>
    </source>
</evidence>
<dbReference type="PANTHER" id="PTHR19443">
    <property type="entry name" value="HEXOKINASE"/>
    <property type="match status" value="1"/>
</dbReference>
<keyword evidence="8 11" id="KW-0324">Glycolysis</keyword>
<dbReference type="GO" id="GO:0008865">
    <property type="term" value="F:fructokinase activity"/>
    <property type="evidence" value="ECO:0007669"/>
    <property type="project" value="TreeGrafter"/>
</dbReference>
<evidence type="ECO:0000256" key="11">
    <source>
        <dbReference type="RuleBase" id="RU362007"/>
    </source>
</evidence>
<dbReference type="STRING" id="90262.A0A1X2ILG6"/>
<dbReference type="PRINTS" id="PR00475">
    <property type="entry name" value="HEXOKINASE"/>
</dbReference>
<evidence type="ECO:0000259" key="12">
    <source>
        <dbReference type="Pfam" id="PF00349"/>
    </source>
</evidence>
<comment type="catalytic activity">
    <reaction evidence="10">
        <text>D-fructose + ATP = D-fructose 6-phosphate + ADP + H(+)</text>
        <dbReference type="Rhea" id="RHEA:16125"/>
        <dbReference type="ChEBI" id="CHEBI:15378"/>
        <dbReference type="ChEBI" id="CHEBI:30616"/>
        <dbReference type="ChEBI" id="CHEBI:37721"/>
        <dbReference type="ChEBI" id="CHEBI:61527"/>
        <dbReference type="ChEBI" id="CHEBI:456216"/>
        <dbReference type="EC" id="2.7.1.1"/>
    </reaction>
    <physiologicalReaction direction="left-to-right" evidence="10">
        <dbReference type="Rhea" id="RHEA:16126"/>
    </physiologicalReaction>
</comment>
<evidence type="ECO:0000313" key="14">
    <source>
        <dbReference type="EMBL" id="ORZ18642.1"/>
    </source>
</evidence>
<evidence type="ECO:0000256" key="6">
    <source>
        <dbReference type="ARBA" id="ARBA00022777"/>
    </source>
</evidence>
<comment type="similarity">
    <text evidence="3 11">Belongs to the hexokinase family.</text>
</comment>
<dbReference type="GO" id="GO:0005829">
    <property type="term" value="C:cytosol"/>
    <property type="evidence" value="ECO:0007669"/>
    <property type="project" value="TreeGrafter"/>
</dbReference>
<dbReference type="PANTHER" id="PTHR19443:SF16">
    <property type="entry name" value="HEXOKINASE TYPE 1-RELATED"/>
    <property type="match status" value="1"/>
</dbReference>
<name>A0A1X2ILG6_9FUNG</name>
<keyword evidence="5 11" id="KW-0547">Nucleotide-binding</keyword>